<feature type="compositionally biased region" description="Basic and acidic residues" evidence="3">
    <location>
        <begin position="97"/>
        <end position="110"/>
    </location>
</feature>
<evidence type="ECO:0000256" key="2">
    <source>
        <dbReference type="ARBA" id="ARBA00022525"/>
    </source>
</evidence>
<evidence type="ECO:0000256" key="1">
    <source>
        <dbReference type="ARBA" id="ARBA00004613"/>
    </source>
</evidence>
<feature type="compositionally biased region" description="Pro residues" evidence="3">
    <location>
        <begin position="111"/>
        <end position="123"/>
    </location>
</feature>
<organism evidence="5">
    <name type="scientific">Ornithodoros coriaceus</name>
    <name type="common">Soft tick</name>
    <name type="synonym">Argasid tick</name>
    <dbReference type="NCBI Taxonomy" id="92741"/>
    <lineage>
        <taxon>Eukaryota</taxon>
        <taxon>Metazoa</taxon>
        <taxon>Ecdysozoa</taxon>
        <taxon>Arthropoda</taxon>
        <taxon>Chelicerata</taxon>
        <taxon>Arachnida</taxon>
        <taxon>Acari</taxon>
        <taxon>Parasitiformes</taxon>
        <taxon>Ixodida</taxon>
        <taxon>Ixodoidea</taxon>
        <taxon>Argasidae</taxon>
        <taxon>Ornithodorinae</taxon>
        <taxon>Ornithodoros</taxon>
    </lineage>
</organism>
<evidence type="ECO:0000256" key="3">
    <source>
        <dbReference type="SAM" id="MobiDB-lite"/>
    </source>
</evidence>
<dbReference type="AlphaFoldDB" id="B2D272"/>
<evidence type="ECO:0000313" key="5">
    <source>
        <dbReference type="EMBL" id="ACB70313.1"/>
    </source>
</evidence>
<dbReference type="Pfam" id="PF07771">
    <property type="entry name" value="TSGP1"/>
    <property type="match status" value="1"/>
</dbReference>
<keyword evidence="4" id="KW-0732">Signal</keyword>
<proteinExistence type="evidence at transcript level"/>
<feature type="compositionally biased region" description="Basic residues" evidence="3">
    <location>
        <begin position="124"/>
        <end position="157"/>
    </location>
</feature>
<dbReference type="InterPro" id="IPR011694">
    <property type="entry name" value="Ixonnexin-like"/>
</dbReference>
<dbReference type="CDD" id="cd23501">
    <property type="entry name" value="TSLPI_Salp14_NTD"/>
    <property type="match status" value="1"/>
</dbReference>
<sequence length="157" mass="17543">MRILLAAILVVARWECIYCRFAHEYDPGQTPGCDTVDRDKVANLSSTSCIYYCGQDADGIWRYGYLTENATCEMAASGKTGYCYRGVCFNYPGGRQEAPEKPSVPKEKAPPRSPATTKPPSPRPKTKASKKPQKTKRTKRPGKQPKRERNRGHTGLE</sequence>
<feature type="chain" id="PRO_5002776934" evidence="4">
    <location>
        <begin position="20"/>
        <end position="157"/>
    </location>
</feature>
<keyword evidence="2" id="KW-0964">Secreted</keyword>
<protein>
    <submittedName>
        <fullName evidence="5">Salivary secreted basic tail protein</fullName>
    </submittedName>
</protein>
<comment type="subcellular location">
    <subcellularLocation>
        <location evidence="1">Secreted</location>
    </subcellularLocation>
</comment>
<feature type="region of interest" description="Disordered" evidence="3">
    <location>
        <begin position="95"/>
        <end position="157"/>
    </location>
</feature>
<accession>B2D272</accession>
<reference evidence="5" key="2">
    <citation type="submission" date="2008-03" db="EMBL/GenBank/DDBJ databases">
        <authorList>
            <person name="Li K.S."/>
            <person name="Guan Y."/>
            <person name="Wang J."/>
            <person name="Smith G.J.D."/>
            <person name="Xu K.M."/>
            <person name="Duan L."/>
            <person name="Rahardjo A.P."/>
            <person name="Puthavathana P."/>
            <person name="Buranathai C."/>
            <person name="Nguyen T.D."/>
            <person name="Estoepangestie A.T.S."/>
            <person name="Chaisingh A."/>
            <person name="Auewarakul P."/>
            <person name="Long H.T."/>
            <person name="Hanh N.T.H."/>
            <person name="Lim W."/>
            <person name="Webby R.J."/>
            <person name="Poon L.L.M."/>
            <person name="Chen H."/>
            <person name="Shortridge K.F."/>
            <person name="Yuen K.Y."/>
            <person name="Webster R.G."/>
            <person name="Peiris J.S.M."/>
        </authorList>
    </citation>
    <scope>NUCLEOTIDE SEQUENCE</scope>
    <source>
        <tissue evidence="5">Salivary glands</tissue>
    </source>
</reference>
<dbReference type="GO" id="GO:0005576">
    <property type="term" value="C:extracellular region"/>
    <property type="evidence" value="ECO:0007669"/>
    <property type="project" value="UniProtKB-SubCell"/>
</dbReference>
<evidence type="ECO:0000256" key="4">
    <source>
        <dbReference type="SAM" id="SignalP"/>
    </source>
</evidence>
<reference evidence="5" key="1">
    <citation type="journal article" date="2008" name="J. Proteomics">
        <title>An insight into the salivary transcriptome and proteome of the soft tick and vector of epizootic bovine abortion, Ornithodoros coriaceus.</title>
        <authorList>
            <person name="Francischetti I.M."/>
            <person name="Meng Z."/>
            <person name="Mans B.J."/>
            <person name="Gudderra N."/>
            <person name="Hall M."/>
            <person name="Veenstra T.D."/>
            <person name="Pham V.M."/>
            <person name="Kotsyfakis M."/>
            <person name="Ribeiro J.M."/>
        </authorList>
    </citation>
    <scope>NUCLEOTIDE SEQUENCE</scope>
    <source>
        <tissue evidence="5">Salivary glands</tissue>
    </source>
</reference>
<dbReference type="EMBL" id="EU574806">
    <property type="protein sequence ID" value="ACB70313.1"/>
    <property type="molecule type" value="mRNA"/>
</dbReference>
<feature type="signal peptide" evidence="4">
    <location>
        <begin position="1"/>
        <end position="19"/>
    </location>
</feature>
<name>B2D272_ORNCO</name>